<sequence>MSNLAVESIVSQLEFYLKNDDGYELYPFKVSHYNKYIGEEFKLNENEDTLCILILSTPKWFTNSFVKFLKKTCHKRNIKTYDDFQEKLPNPVSDCVSSCVEKGIKNLIDYDPQVFYDHSINPWTRKPYIIMASAGHAAGATYYYTKNDCLNLVPSDEERISNGKKKLIGIAMHNKYGGNFAFRCVLLFRNVLVPNLPQIVPYKALDKQEKIANLILSFNDHWMNGEFRNLGEDDNFKYEEKYCATQLNYFNSPLLKRWEIIQEMIQR</sequence>
<keyword evidence="7" id="KW-0288">FMN</keyword>
<comment type="subcellular location">
    <subcellularLocation>
        <location evidence="3">Cytoplasm</location>
    </subcellularLocation>
</comment>
<evidence type="ECO:0000256" key="6">
    <source>
        <dbReference type="ARBA" id="ARBA00022630"/>
    </source>
</evidence>
<name>A0A0N4ZRJ2_PARTI</name>
<dbReference type="InterPro" id="IPR032037">
    <property type="entry name" value="MMACHC"/>
</dbReference>
<evidence type="ECO:0000256" key="3">
    <source>
        <dbReference type="ARBA" id="ARBA00004496"/>
    </source>
</evidence>
<accession>A0A0N4ZRJ2</accession>
<keyword evidence="10" id="KW-0560">Oxidoreductase</keyword>
<dbReference type="AlphaFoldDB" id="A0A0N4ZRJ2"/>
<keyword evidence="6" id="KW-0285">Flavoprotein</keyword>
<dbReference type="PANTHER" id="PTHR31457:SF2">
    <property type="entry name" value="CYANOCOBALAMIN REDUCTASE _ ALKYLCOBALAMIN DEALKYLASE"/>
    <property type="match status" value="1"/>
</dbReference>
<dbReference type="PANTHER" id="PTHR31457">
    <property type="entry name" value="METHYLMALONIC ACIDURIA AND HOMOCYSTINURIA TYPE C PROTEIN"/>
    <property type="match status" value="1"/>
</dbReference>
<evidence type="ECO:0000313" key="12">
    <source>
        <dbReference type="Proteomes" id="UP000038045"/>
    </source>
</evidence>
<protein>
    <recommendedName>
        <fullName evidence="11">Cyanocobalamin reductase (cyanide-eliminating)</fullName>
    </recommendedName>
</protein>
<keyword evidence="9" id="KW-0521">NADP</keyword>
<evidence type="ECO:0000256" key="4">
    <source>
        <dbReference type="ARBA" id="ARBA00007762"/>
    </source>
</evidence>
<evidence type="ECO:0000256" key="5">
    <source>
        <dbReference type="ARBA" id="ARBA00022490"/>
    </source>
</evidence>
<comment type="cofactor">
    <cofactor evidence="2">
        <name>FAD</name>
        <dbReference type="ChEBI" id="CHEBI:57692"/>
    </cofactor>
</comment>
<reference evidence="13" key="1">
    <citation type="submission" date="2017-02" db="UniProtKB">
        <authorList>
            <consortium name="WormBaseParasite"/>
        </authorList>
    </citation>
    <scope>IDENTIFICATION</scope>
</reference>
<dbReference type="GO" id="GO:0005737">
    <property type="term" value="C:cytoplasm"/>
    <property type="evidence" value="ECO:0007669"/>
    <property type="project" value="UniProtKB-SubCell"/>
</dbReference>
<keyword evidence="5" id="KW-0963">Cytoplasm</keyword>
<dbReference type="GO" id="GO:0032451">
    <property type="term" value="F:demethylase activity"/>
    <property type="evidence" value="ECO:0007669"/>
    <property type="project" value="TreeGrafter"/>
</dbReference>
<evidence type="ECO:0000256" key="11">
    <source>
        <dbReference type="ARBA" id="ARBA00031313"/>
    </source>
</evidence>
<evidence type="ECO:0000256" key="9">
    <source>
        <dbReference type="ARBA" id="ARBA00022857"/>
    </source>
</evidence>
<dbReference type="WBParaSite" id="PTRK_0001112800.1">
    <property type="protein sequence ID" value="PTRK_0001112800.1"/>
    <property type="gene ID" value="PTRK_0001112800"/>
</dbReference>
<keyword evidence="12" id="KW-1185">Reference proteome</keyword>
<comment type="cofactor">
    <cofactor evidence="1">
        <name>FMN</name>
        <dbReference type="ChEBI" id="CHEBI:58210"/>
    </cofactor>
</comment>
<proteinExistence type="inferred from homology"/>
<keyword evidence="8" id="KW-0274">FAD</keyword>
<dbReference type="STRING" id="131310.A0A0N4ZRJ2"/>
<evidence type="ECO:0000256" key="8">
    <source>
        <dbReference type="ARBA" id="ARBA00022827"/>
    </source>
</evidence>
<evidence type="ECO:0000256" key="10">
    <source>
        <dbReference type="ARBA" id="ARBA00023002"/>
    </source>
</evidence>
<comment type="similarity">
    <text evidence="4">Belongs to the MMACHC family.</text>
</comment>
<organism evidence="12 13">
    <name type="scientific">Parastrongyloides trichosuri</name>
    <name type="common">Possum-specific nematode worm</name>
    <dbReference type="NCBI Taxonomy" id="131310"/>
    <lineage>
        <taxon>Eukaryota</taxon>
        <taxon>Metazoa</taxon>
        <taxon>Ecdysozoa</taxon>
        <taxon>Nematoda</taxon>
        <taxon>Chromadorea</taxon>
        <taxon>Rhabditida</taxon>
        <taxon>Tylenchina</taxon>
        <taxon>Panagrolaimomorpha</taxon>
        <taxon>Strongyloidoidea</taxon>
        <taxon>Strongyloididae</taxon>
        <taxon>Parastrongyloides</taxon>
    </lineage>
</organism>
<evidence type="ECO:0000256" key="7">
    <source>
        <dbReference type="ARBA" id="ARBA00022643"/>
    </source>
</evidence>
<dbReference type="Pfam" id="PF16690">
    <property type="entry name" value="MMACHC"/>
    <property type="match status" value="1"/>
</dbReference>
<evidence type="ECO:0000313" key="13">
    <source>
        <dbReference type="WBParaSite" id="PTRK_0001112800.1"/>
    </source>
</evidence>
<dbReference type="GO" id="GO:0009235">
    <property type="term" value="P:cobalamin metabolic process"/>
    <property type="evidence" value="ECO:0007669"/>
    <property type="project" value="TreeGrafter"/>
</dbReference>
<dbReference type="Proteomes" id="UP000038045">
    <property type="component" value="Unplaced"/>
</dbReference>
<dbReference type="CDD" id="cd12959">
    <property type="entry name" value="MMACHC-like"/>
    <property type="match status" value="1"/>
</dbReference>
<evidence type="ECO:0000256" key="2">
    <source>
        <dbReference type="ARBA" id="ARBA00001974"/>
    </source>
</evidence>
<evidence type="ECO:0000256" key="1">
    <source>
        <dbReference type="ARBA" id="ARBA00001917"/>
    </source>
</evidence>
<dbReference type="GO" id="GO:0071949">
    <property type="term" value="F:FAD binding"/>
    <property type="evidence" value="ECO:0007669"/>
    <property type="project" value="TreeGrafter"/>
</dbReference>
<dbReference type="GO" id="GO:0033787">
    <property type="term" value="F:cyanocobalamin reductase (cyanide-eliminating) (NADP+) activity"/>
    <property type="evidence" value="ECO:0007669"/>
    <property type="project" value="TreeGrafter"/>
</dbReference>